<comment type="caution">
    <text evidence="2">The sequence shown here is derived from an EMBL/GenBank/DDBJ whole genome shotgun (WGS) entry which is preliminary data.</text>
</comment>
<accession>A0A9X0R433</accession>
<evidence type="ECO:0000313" key="2">
    <source>
        <dbReference type="EMBL" id="MBC4018063.1"/>
    </source>
</evidence>
<protein>
    <submittedName>
        <fullName evidence="2">Uncharacterized protein</fullName>
    </submittedName>
</protein>
<sequence length="53" mass="5643">MTKPEPKPEGTPLPPGVPRPPTQADIDLISSQQGMVTDEWTGDPPPEPERPAG</sequence>
<feature type="region of interest" description="Disordered" evidence="1">
    <location>
        <begin position="1"/>
        <end position="53"/>
    </location>
</feature>
<evidence type="ECO:0000256" key="1">
    <source>
        <dbReference type="SAM" id="MobiDB-lite"/>
    </source>
</evidence>
<keyword evidence="3" id="KW-1185">Reference proteome</keyword>
<evidence type="ECO:0000313" key="3">
    <source>
        <dbReference type="Proteomes" id="UP000600101"/>
    </source>
</evidence>
<proteinExistence type="predicted"/>
<dbReference type="AlphaFoldDB" id="A0A9X0R433"/>
<organism evidence="2 3">
    <name type="scientific">Siccirubricoccus deserti</name>
    <dbReference type="NCBI Taxonomy" id="2013562"/>
    <lineage>
        <taxon>Bacteria</taxon>
        <taxon>Pseudomonadati</taxon>
        <taxon>Pseudomonadota</taxon>
        <taxon>Alphaproteobacteria</taxon>
        <taxon>Acetobacterales</taxon>
        <taxon>Roseomonadaceae</taxon>
        <taxon>Siccirubricoccus</taxon>
    </lineage>
</organism>
<gene>
    <name evidence="2" type="ORF">H7965_22455</name>
</gene>
<name>A0A9X0R433_9PROT</name>
<dbReference type="EMBL" id="JACOMF010000041">
    <property type="protein sequence ID" value="MBC4018063.1"/>
    <property type="molecule type" value="Genomic_DNA"/>
</dbReference>
<reference evidence="2" key="1">
    <citation type="submission" date="2020-08" db="EMBL/GenBank/DDBJ databases">
        <authorList>
            <person name="Hu Y."/>
            <person name="Nguyen S.V."/>
            <person name="Li F."/>
            <person name="Fanning S."/>
        </authorList>
    </citation>
    <scope>NUCLEOTIDE SEQUENCE</scope>
    <source>
        <strain evidence="2">SYSU D8009</strain>
    </source>
</reference>
<dbReference type="Proteomes" id="UP000600101">
    <property type="component" value="Unassembled WGS sequence"/>
</dbReference>
<dbReference type="RefSeq" id="WP_186772819.1">
    <property type="nucleotide sequence ID" value="NZ_JACOMF010000041.1"/>
</dbReference>
<feature type="compositionally biased region" description="Pro residues" evidence="1">
    <location>
        <begin position="9"/>
        <end position="21"/>
    </location>
</feature>